<comment type="caution">
    <text evidence="1">The sequence shown here is derived from an EMBL/GenBank/DDBJ whole genome shotgun (WGS) entry which is preliminary data.</text>
</comment>
<dbReference type="EMBL" id="WHVB01000005">
    <property type="protein sequence ID" value="KAF8482446.1"/>
    <property type="molecule type" value="Genomic_DNA"/>
</dbReference>
<evidence type="ECO:0000313" key="1">
    <source>
        <dbReference type="EMBL" id="KAF8482446.1"/>
    </source>
</evidence>
<protein>
    <submittedName>
        <fullName evidence="1">Uncharacterized protein</fullName>
    </submittedName>
</protein>
<dbReference type="Proteomes" id="UP000759537">
    <property type="component" value="Unassembled WGS sequence"/>
</dbReference>
<proteinExistence type="predicted"/>
<keyword evidence="2" id="KW-1185">Reference proteome</keyword>
<organism evidence="1 2">
    <name type="scientific">Russula ochroleuca</name>
    <dbReference type="NCBI Taxonomy" id="152965"/>
    <lineage>
        <taxon>Eukaryota</taxon>
        <taxon>Fungi</taxon>
        <taxon>Dikarya</taxon>
        <taxon>Basidiomycota</taxon>
        <taxon>Agaricomycotina</taxon>
        <taxon>Agaricomycetes</taxon>
        <taxon>Russulales</taxon>
        <taxon>Russulaceae</taxon>
        <taxon>Russula</taxon>
    </lineage>
</organism>
<reference evidence="1" key="1">
    <citation type="submission" date="2019-10" db="EMBL/GenBank/DDBJ databases">
        <authorList>
            <consortium name="DOE Joint Genome Institute"/>
            <person name="Kuo A."/>
            <person name="Miyauchi S."/>
            <person name="Kiss E."/>
            <person name="Drula E."/>
            <person name="Kohler A."/>
            <person name="Sanchez-Garcia M."/>
            <person name="Andreopoulos B."/>
            <person name="Barry K.W."/>
            <person name="Bonito G."/>
            <person name="Buee M."/>
            <person name="Carver A."/>
            <person name="Chen C."/>
            <person name="Cichocki N."/>
            <person name="Clum A."/>
            <person name="Culley D."/>
            <person name="Crous P.W."/>
            <person name="Fauchery L."/>
            <person name="Girlanda M."/>
            <person name="Hayes R."/>
            <person name="Keri Z."/>
            <person name="LaButti K."/>
            <person name="Lipzen A."/>
            <person name="Lombard V."/>
            <person name="Magnuson J."/>
            <person name="Maillard F."/>
            <person name="Morin E."/>
            <person name="Murat C."/>
            <person name="Nolan M."/>
            <person name="Ohm R."/>
            <person name="Pangilinan J."/>
            <person name="Pereira M."/>
            <person name="Perotto S."/>
            <person name="Peter M."/>
            <person name="Riley R."/>
            <person name="Sitrit Y."/>
            <person name="Stielow B."/>
            <person name="Szollosi G."/>
            <person name="Zifcakova L."/>
            <person name="Stursova M."/>
            <person name="Spatafora J.W."/>
            <person name="Tedersoo L."/>
            <person name="Vaario L.-M."/>
            <person name="Yamada A."/>
            <person name="Yan M."/>
            <person name="Wang P."/>
            <person name="Xu J."/>
            <person name="Bruns T."/>
            <person name="Baldrian P."/>
            <person name="Vilgalys R."/>
            <person name="Henrissat B."/>
            <person name="Grigoriev I.V."/>
            <person name="Hibbett D."/>
            <person name="Nagy L.G."/>
            <person name="Martin F.M."/>
        </authorList>
    </citation>
    <scope>NUCLEOTIDE SEQUENCE</scope>
    <source>
        <strain evidence="1">Prilba</strain>
    </source>
</reference>
<gene>
    <name evidence="1" type="ORF">DFH94DRAFT_365058</name>
</gene>
<dbReference type="AlphaFoldDB" id="A0A9P5MZI0"/>
<evidence type="ECO:0000313" key="2">
    <source>
        <dbReference type="Proteomes" id="UP000759537"/>
    </source>
</evidence>
<sequence length="160" mass="17966">MIGVFFSPLKPAPSRPVHLRPISECDINVNFERLSYSTQLTHIFPLRTSTCGSIIPWLDFMKGSERVEQIWLTQFSDSGASRCAAVARSPNPDASLASVFRRRNCPFNCSTRSFPPFMQLHIENNVSRFRATAYGLSTVESFREIRVDGSNPASPGRYSC</sequence>
<accession>A0A9P5MZI0</accession>
<name>A0A9P5MZI0_9AGAM</name>
<reference evidence="1" key="2">
    <citation type="journal article" date="2020" name="Nat. Commun.">
        <title>Large-scale genome sequencing of mycorrhizal fungi provides insights into the early evolution of symbiotic traits.</title>
        <authorList>
            <person name="Miyauchi S."/>
            <person name="Kiss E."/>
            <person name="Kuo A."/>
            <person name="Drula E."/>
            <person name="Kohler A."/>
            <person name="Sanchez-Garcia M."/>
            <person name="Morin E."/>
            <person name="Andreopoulos B."/>
            <person name="Barry K.W."/>
            <person name="Bonito G."/>
            <person name="Buee M."/>
            <person name="Carver A."/>
            <person name="Chen C."/>
            <person name="Cichocki N."/>
            <person name="Clum A."/>
            <person name="Culley D."/>
            <person name="Crous P.W."/>
            <person name="Fauchery L."/>
            <person name="Girlanda M."/>
            <person name="Hayes R.D."/>
            <person name="Keri Z."/>
            <person name="LaButti K."/>
            <person name="Lipzen A."/>
            <person name="Lombard V."/>
            <person name="Magnuson J."/>
            <person name="Maillard F."/>
            <person name="Murat C."/>
            <person name="Nolan M."/>
            <person name="Ohm R.A."/>
            <person name="Pangilinan J."/>
            <person name="Pereira M.F."/>
            <person name="Perotto S."/>
            <person name="Peter M."/>
            <person name="Pfister S."/>
            <person name="Riley R."/>
            <person name="Sitrit Y."/>
            <person name="Stielow J.B."/>
            <person name="Szollosi G."/>
            <person name="Zifcakova L."/>
            <person name="Stursova M."/>
            <person name="Spatafora J.W."/>
            <person name="Tedersoo L."/>
            <person name="Vaario L.M."/>
            <person name="Yamada A."/>
            <person name="Yan M."/>
            <person name="Wang P."/>
            <person name="Xu J."/>
            <person name="Bruns T."/>
            <person name="Baldrian P."/>
            <person name="Vilgalys R."/>
            <person name="Dunand C."/>
            <person name="Henrissat B."/>
            <person name="Grigoriev I.V."/>
            <person name="Hibbett D."/>
            <person name="Nagy L.G."/>
            <person name="Martin F.M."/>
        </authorList>
    </citation>
    <scope>NUCLEOTIDE SEQUENCE</scope>
    <source>
        <strain evidence="1">Prilba</strain>
    </source>
</reference>